<gene>
    <name evidence="1" type="ORF">L6773_06655</name>
</gene>
<reference evidence="1" key="1">
    <citation type="submission" date="2022-01" db="EMBL/GenBank/DDBJ databases">
        <authorList>
            <person name="Wang Y."/>
        </authorList>
    </citation>
    <scope>NUCLEOTIDE SEQUENCE</scope>
    <source>
        <strain evidence="1">WB101</strain>
    </source>
</reference>
<dbReference type="EMBL" id="JAKLWS010000006">
    <property type="protein sequence ID" value="MCG2588240.1"/>
    <property type="molecule type" value="Genomic_DNA"/>
</dbReference>
<evidence type="ECO:0000313" key="1">
    <source>
        <dbReference type="EMBL" id="MCG2588240.1"/>
    </source>
</evidence>
<proteinExistence type="predicted"/>
<reference evidence="1" key="2">
    <citation type="submission" date="2024-05" db="EMBL/GenBank/DDBJ databases">
        <title>Rhodohalobacter halophilus gen. nov., sp. nov., a moderately halophilic member of the family Balneolaceae.</title>
        <authorList>
            <person name="Xia J."/>
        </authorList>
    </citation>
    <scope>NUCLEOTIDE SEQUENCE</scope>
    <source>
        <strain evidence="1">WB101</strain>
    </source>
</reference>
<organism evidence="1 2">
    <name type="scientific">Rhodohalobacter sulfatireducens</name>
    <dbReference type="NCBI Taxonomy" id="2911366"/>
    <lineage>
        <taxon>Bacteria</taxon>
        <taxon>Pseudomonadati</taxon>
        <taxon>Balneolota</taxon>
        <taxon>Balneolia</taxon>
        <taxon>Balneolales</taxon>
        <taxon>Balneolaceae</taxon>
        <taxon>Rhodohalobacter</taxon>
    </lineage>
</organism>
<sequence length="75" mass="8665">MKIEVMQDELADFLKEVHNGGYIGTKHSELVYFSEKIGFYRLNNTEFIAYPLMENKFDMYSLCDGEKMASIVASI</sequence>
<evidence type="ECO:0000313" key="2">
    <source>
        <dbReference type="Proteomes" id="UP001165366"/>
    </source>
</evidence>
<accession>A0ABS9KBN5</accession>
<protein>
    <submittedName>
        <fullName evidence="1">Uncharacterized protein</fullName>
    </submittedName>
</protein>
<name>A0ABS9KBN5_9BACT</name>
<dbReference type="Proteomes" id="UP001165366">
    <property type="component" value="Unassembled WGS sequence"/>
</dbReference>
<keyword evidence="2" id="KW-1185">Reference proteome</keyword>
<dbReference type="RefSeq" id="WP_237853083.1">
    <property type="nucleotide sequence ID" value="NZ_JAKLWS010000006.1"/>
</dbReference>
<comment type="caution">
    <text evidence="1">The sequence shown here is derived from an EMBL/GenBank/DDBJ whole genome shotgun (WGS) entry which is preliminary data.</text>
</comment>